<keyword evidence="5" id="KW-1185">Reference proteome</keyword>
<evidence type="ECO:0000256" key="2">
    <source>
        <dbReference type="SAM" id="Phobius"/>
    </source>
</evidence>
<dbReference type="Pfam" id="PF13116">
    <property type="entry name" value="YhdP"/>
    <property type="match status" value="1"/>
</dbReference>
<dbReference type="InterPro" id="IPR025263">
    <property type="entry name" value="YhdP_central"/>
</dbReference>
<comment type="caution">
    <text evidence="4">The sequence shown here is derived from an EMBL/GenBank/DDBJ whole genome shotgun (WGS) entry which is preliminary data.</text>
</comment>
<feature type="transmembrane region" description="Helical" evidence="2">
    <location>
        <begin position="24"/>
        <end position="47"/>
    </location>
</feature>
<keyword evidence="2" id="KW-0472">Membrane</keyword>
<dbReference type="Proteomes" id="UP001265700">
    <property type="component" value="Unassembled WGS sequence"/>
</dbReference>
<name>A0ABU1WL57_9BURK</name>
<protein>
    <submittedName>
        <fullName evidence="4">Uncharacterized protein (TIGR02099 family)</fullName>
    </submittedName>
</protein>
<dbReference type="PANTHER" id="PTHR38690">
    <property type="entry name" value="PROTEASE-RELATED"/>
    <property type="match status" value="1"/>
</dbReference>
<accession>A0ABU1WL57</accession>
<evidence type="ECO:0000256" key="1">
    <source>
        <dbReference type="SAM" id="MobiDB-lite"/>
    </source>
</evidence>
<keyword evidence="2" id="KW-1133">Transmembrane helix</keyword>
<dbReference type="InterPro" id="IPR011836">
    <property type="entry name" value="YhdP"/>
</dbReference>
<evidence type="ECO:0000313" key="4">
    <source>
        <dbReference type="EMBL" id="MDR7150019.1"/>
    </source>
</evidence>
<dbReference type="EMBL" id="JAVDWU010000003">
    <property type="protein sequence ID" value="MDR7150019.1"/>
    <property type="molecule type" value="Genomic_DNA"/>
</dbReference>
<evidence type="ECO:0000259" key="3">
    <source>
        <dbReference type="Pfam" id="PF13116"/>
    </source>
</evidence>
<feature type="region of interest" description="Disordered" evidence="1">
    <location>
        <begin position="463"/>
        <end position="482"/>
    </location>
</feature>
<keyword evidence="2" id="KW-0812">Transmembrane</keyword>
<feature type="domain" description="YhdP central" evidence="3">
    <location>
        <begin position="19"/>
        <end position="1387"/>
    </location>
</feature>
<proteinExistence type="predicted"/>
<sequence length="1409" mass="151144">MKQSPASIAPATRTLKTLSVAARLLLWLVLASWSLFALTWGALHWWIVPRIGEWRPELEQWASEAVGVPVKVGSISAQSTAARPGLLPAFAPVIELRDVRLYDTQGRAALELPEVRVALSVASVWRGGVEQVVIDRPVLDVRRTSEGRIEVAGLDLSGRDTGDDAAADWFFSQREFAIRQGTVRWTDDLRDQPSLALSALDFVARNSGRNHHFRLDATPPAEWGDRFSLVARFRQPLLSLAQGARDEARARWRRWDGDLFADFQRVDVARLRAYVDLSEWNVEVDGGHGALKAWADVKRGTVTSASAELALRQVQVRLGPTLPVLALDEIQGGLAAQWSADGFSVSTDDLRFRTAEGQVWPGGRVRVAHVTRHSDGKPASTALNADQVDLAALSAIATRLPLGETTHRLLDSLQPGGRIEGLHARWEPDPAANGPGSTEAPATAWPGGNYWGKGRVVGLTLKGQQSERRSSQGDYPLPGRPGLAGATVDFDFNREGGKAKLELTDGKLELPGVFEETDLPLTRLQADAVWRVKGEQIEVDVDQVRMANADAEGTAKVRWRTSDPASNPAGSRFPGVLALDATLTRAQGTSTHRYLPLSVGPDSRRYVREAVLGGTSDQVVFRVRGEVDDLPFDAPGSVGEFRIAARLQDVDLAFVPPFLLSEGDTPWPALNKVSGQLVLDRASLRITDITAGVQGASAVRLSRGEVRIDDLSERATLLVKAHAAGPATEVLEVLKTSPLNDMTGRSLTQAEMNGVVDLGFDLSMPLSNVDAAQVRGSVRFPGNDVQISPDSPLLGGATGLLQFTDRGFNISNAQAKLHGGMVRFEGGMPESDTDQPSPIRFQGQGTASAEGLQQTGPGFVSRLFQQASGSTSYTAQLGFRAGEPELVVTSDLQGLALNLPAPLNKTASERLPLRFENAVVSVVGDQARTDRLSVSLGSPSAPILALQYERDLGEAEPRVLRGSLAIGLREDESAPLPEQGVLANISLDQIDVDQWKRAFASATGVTLQPAPETATTAGSASDASLGYLPTTLAVRANRITADGRSFHKVVVGGSRVGTQWRANVDADELNGYVEYRQSGANSEGSIYARLARLDLPPSAATDVEQRLQQPGSVPALDIAVNDLVLGNRRLGHVEIEAVNVGGAGKVREWRLNRLVMQVPEARLSATGNWAVLGTPAGAGTTDAARHTALNFRLDIDDSGKLLERFGRAGVVRGGKGWIEGRIGWLGSPLALDYPSLSGQLHADVASGQFLQVEPGAAKLLGVLSLQALPRRLTLDFRDVFSEGFAFDFVRGDARIDKGVLSTNNLQMKGVNAAVLMEGTADIGREQQDLKVVVVPEINAGTAALIATAINPAVGLGTFLAQFLLRQPLQSATTQEFRITGSWADPQVEKQTKAEPAAPPPDTRKTPTVE</sequence>
<dbReference type="PANTHER" id="PTHR38690:SF1">
    <property type="entry name" value="PROTEASE"/>
    <property type="match status" value="1"/>
</dbReference>
<reference evidence="4 5" key="1">
    <citation type="submission" date="2023-07" db="EMBL/GenBank/DDBJ databases">
        <title>Sorghum-associated microbial communities from plants grown in Nebraska, USA.</title>
        <authorList>
            <person name="Schachtman D."/>
        </authorList>
    </citation>
    <scope>NUCLEOTIDE SEQUENCE [LARGE SCALE GENOMIC DNA]</scope>
    <source>
        <strain evidence="4 5">4249</strain>
    </source>
</reference>
<gene>
    <name evidence="4" type="ORF">J2W49_001974</name>
</gene>
<evidence type="ECO:0000313" key="5">
    <source>
        <dbReference type="Proteomes" id="UP001265700"/>
    </source>
</evidence>
<feature type="region of interest" description="Disordered" evidence="1">
    <location>
        <begin position="1379"/>
        <end position="1409"/>
    </location>
</feature>
<dbReference type="NCBIfam" id="TIGR02099">
    <property type="entry name" value="YhdP family protein"/>
    <property type="match status" value="1"/>
</dbReference>
<dbReference type="RefSeq" id="WP_310315031.1">
    <property type="nucleotide sequence ID" value="NZ_JAVDWU010000003.1"/>
</dbReference>
<organism evidence="4 5">
    <name type="scientific">Hydrogenophaga palleronii</name>
    <dbReference type="NCBI Taxonomy" id="65655"/>
    <lineage>
        <taxon>Bacteria</taxon>
        <taxon>Pseudomonadati</taxon>
        <taxon>Pseudomonadota</taxon>
        <taxon>Betaproteobacteria</taxon>
        <taxon>Burkholderiales</taxon>
        <taxon>Comamonadaceae</taxon>
        <taxon>Hydrogenophaga</taxon>
    </lineage>
</organism>